<dbReference type="InterPro" id="IPR028098">
    <property type="entry name" value="Glyco_trans_4-like_N"/>
</dbReference>
<dbReference type="PANTHER" id="PTHR12526:SF630">
    <property type="entry name" value="GLYCOSYLTRANSFERASE"/>
    <property type="match status" value="1"/>
</dbReference>
<dbReference type="CDD" id="cd03801">
    <property type="entry name" value="GT4_PimA-like"/>
    <property type="match status" value="1"/>
</dbReference>
<evidence type="ECO:0000259" key="1">
    <source>
        <dbReference type="Pfam" id="PF00534"/>
    </source>
</evidence>
<dbReference type="EMBL" id="VRTY01000046">
    <property type="protein sequence ID" value="TXK44903.1"/>
    <property type="molecule type" value="Genomic_DNA"/>
</dbReference>
<comment type="caution">
    <text evidence="3">The sequence shown here is derived from an EMBL/GenBank/DDBJ whole genome shotgun (WGS) entry which is preliminary data.</text>
</comment>
<dbReference type="Proteomes" id="UP000321926">
    <property type="component" value="Unassembled WGS sequence"/>
</dbReference>
<dbReference type="GO" id="GO:0016757">
    <property type="term" value="F:glycosyltransferase activity"/>
    <property type="evidence" value="ECO:0007669"/>
    <property type="project" value="InterPro"/>
</dbReference>
<reference evidence="3 4" key="1">
    <citation type="submission" date="2019-08" db="EMBL/GenBank/DDBJ databases">
        <authorList>
            <person name="Shi S."/>
        </authorList>
    </citation>
    <scope>NUCLEOTIDE SEQUENCE [LARGE SCALE GENOMIC DNA]</scope>
    <source>
        <strain evidence="3 4">GY10130</strain>
    </source>
</reference>
<dbReference type="PANTHER" id="PTHR12526">
    <property type="entry name" value="GLYCOSYLTRANSFERASE"/>
    <property type="match status" value="1"/>
</dbReference>
<feature type="domain" description="Glycosyl transferase family 1" evidence="1">
    <location>
        <begin position="178"/>
        <end position="341"/>
    </location>
</feature>
<dbReference type="Pfam" id="PF00534">
    <property type="entry name" value="Glycos_transf_1"/>
    <property type="match status" value="1"/>
</dbReference>
<gene>
    <name evidence="3" type="ORF">FVR03_13185</name>
</gene>
<dbReference type="SUPFAM" id="SSF53756">
    <property type="entry name" value="UDP-Glycosyltransferase/glycogen phosphorylase"/>
    <property type="match status" value="1"/>
</dbReference>
<dbReference type="Gene3D" id="3.40.50.2000">
    <property type="entry name" value="Glycogen Phosphorylase B"/>
    <property type="match status" value="2"/>
</dbReference>
<dbReference type="InterPro" id="IPR001296">
    <property type="entry name" value="Glyco_trans_1"/>
</dbReference>
<protein>
    <submittedName>
        <fullName evidence="3">Glycosyltransferase family 4 protein</fullName>
    </submittedName>
</protein>
<dbReference type="AlphaFoldDB" id="A0A5C8K5E2"/>
<evidence type="ECO:0000259" key="2">
    <source>
        <dbReference type="Pfam" id="PF13439"/>
    </source>
</evidence>
<sequence length="366" mass="41335">MKIVHIITALGFGGAERLLINFSNIHVQKHEVHIIYLKDITDLKDKLHPDIKLKIIPLGNNCSKQIRAYLKLCKPDVVNTHLSHADFLGLWACRGLKLSLFCTMHNIWFKWNKLDYIFFLIYRILFTTVARNSKVIAISKAVADHVHKRLGVSSDRIHLLYNCIPAKAEADISDVSLLRNKLQINPGNFNILFVGRLAVQKSVDTLLLAASTLKGIIPNIKVILVGEGMLRNKLEALANQLALQDVVEFRGATYHPEEYFSSCHIFVLPSIFEGMGLVILEAFRAGIPVIATNIEGPKELVQDGFNGLLTIPLDHVQLAEKIKYLWQNPTVAQKLGNQCKKSFEKQFTIEYYAAELENLYLSNNIL</sequence>
<dbReference type="RefSeq" id="WP_147922221.1">
    <property type="nucleotide sequence ID" value="NZ_VRTY01000046.1"/>
</dbReference>
<keyword evidence="3" id="KW-0808">Transferase</keyword>
<proteinExistence type="predicted"/>
<feature type="domain" description="Glycosyltransferase subfamily 4-like N-terminal" evidence="2">
    <location>
        <begin position="12"/>
        <end position="165"/>
    </location>
</feature>
<dbReference type="OrthoDB" id="9811239at2"/>
<organism evidence="3 4">
    <name type="scientific">Pontibacter qinzhouensis</name>
    <dbReference type="NCBI Taxonomy" id="2603253"/>
    <lineage>
        <taxon>Bacteria</taxon>
        <taxon>Pseudomonadati</taxon>
        <taxon>Bacteroidota</taxon>
        <taxon>Cytophagia</taxon>
        <taxon>Cytophagales</taxon>
        <taxon>Hymenobacteraceae</taxon>
        <taxon>Pontibacter</taxon>
    </lineage>
</organism>
<evidence type="ECO:0000313" key="3">
    <source>
        <dbReference type="EMBL" id="TXK44903.1"/>
    </source>
</evidence>
<evidence type="ECO:0000313" key="4">
    <source>
        <dbReference type="Proteomes" id="UP000321926"/>
    </source>
</evidence>
<name>A0A5C8K5E2_9BACT</name>
<keyword evidence="4" id="KW-1185">Reference proteome</keyword>
<accession>A0A5C8K5E2</accession>
<dbReference type="Pfam" id="PF13439">
    <property type="entry name" value="Glyco_transf_4"/>
    <property type="match status" value="1"/>
</dbReference>